<dbReference type="EMBL" id="CP036316">
    <property type="protein sequence ID" value="QDT66066.1"/>
    <property type="molecule type" value="Genomic_DNA"/>
</dbReference>
<reference evidence="2 3" key="1">
    <citation type="submission" date="2019-02" db="EMBL/GenBank/DDBJ databases">
        <title>Deep-cultivation of Planctomycetes and their phenomic and genomic characterization uncovers novel biology.</title>
        <authorList>
            <person name="Wiegand S."/>
            <person name="Jogler M."/>
            <person name="Boedeker C."/>
            <person name="Pinto D."/>
            <person name="Vollmers J."/>
            <person name="Rivas-Marin E."/>
            <person name="Kohn T."/>
            <person name="Peeters S.H."/>
            <person name="Heuer A."/>
            <person name="Rast P."/>
            <person name="Oberbeckmann S."/>
            <person name="Bunk B."/>
            <person name="Jeske O."/>
            <person name="Meyerdierks A."/>
            <person name="Storesund J.E."/>
            <person name="Kallscheuer N."/>
            <person name="Luecker S."/>
            <person name="Lage O.M."/>
            <person name="Pohl T."/>
            <person name="Merkel B.J."/>
            <person name="Hornburger P."/>
            <person name="Mueller R.-W."/>
            <person name="Bruemmer F."/>
            <person name="Labrenz M."/>
            <person name="Spormann A.M."/>
            <person name="Op den Camp H."/>
            <person name="Overmann J."/>
            <person name="Amann R."/>
            <person name="Jetten M.S.M."/>
            <person name="Mascher T."/>
            <person name="Medema M.H."/>
            <person name="Devos D.P."/>
            <person name="Kaster A.-K."/>
            <person name="Ovreas L."/>
            <person name="Rohde M."/>
            <person name="Galperin M.Y."/>
            <person name="Jogler C."/>
        </authorList>
    </citation>
    <scope>NUCLEOTIDE SEQUENCE [LARGE SCALE GENOMIC DNA]</scope>
    <source>
        <strain evidence="2 3">V22</strain>
    </source>
</reference>
<keyword evidence="3" id="KW-1185">Reference proteome</keyword>
<accession>A0A517TCH0</accession>
<dbReference type="AlphaFoldDB" id="A0A517TCH0"/>
<feature type="signal peptide" evidence="1">
    <location>
        <begin position="1"/>
        <end position="21"/>
    </location>
</feature>
<dbReference type="OrthoDB" id="211632at2"/>
<evidence type="ECO:0000313" key="2">
    <source>
        <dbReference type="EMBL" id="QDT66066.1"/>
    </source>
</evidence>
<protein>
    <recommendedName>
        <fullName evidence="4">4Fe-4S ferredoxin-type domain-containing protein</fullName>
    </recommendedName>
</protein>
<evidence type="ECO:0008006" key="4">
    <source>
        <dbReference type="Google" id="ProtNLM"/>
    </source>
</evidence>
<feature type="chain" id="PRO_5021760189" description="4Fe-4S ferredoxin-type domain-containing protein" evidence="1">
    <location>
        <begin position="22"/>
        <end position="208"/>
    </location>
</feature>
<dbReference type="Proteomes" id="UP000319976">
    <property type="component" value="Chromosome"/>
</dbReference>
<dbReference type="KEGG" id="chya:V22_33300"/>
<sequence precursor="true">MTRFICLLTVTGLMCSVSAFAAEEDGVVRISDKSASSQAGEDIQPTTFCSKCNSGCGSCTQGCESGCTSGCKAGCQHGCQSCGKGWYGGGYGYGGCPYGGMCGCQACKSGMYGYFGLCGCCGGGCGLAGAYSRVYAVNPYHFDSRDGQIYASAQYGVPTSVPLATNVRHTYNYGWGIPSSRITPLSRTVPNPYVAGPTYIDYSGASAQ</sequence>
<keyword evidence="1" id="KW-0732">Signal</keyword>
<organism evidence="2 3">
    <name type="scientific">Calycomorphotria hydatis</name>
    <dbReference type="NCBI Taxonomy" id="2528027"/>
    <lineage>
        <taxon>Bacteria</taxon>
        <taxon>Pseudomonadati</taxon>
        <taxon>Planctomycetota</taxon>
        <taxon>Planctomycetia</taxon>
        <taxon>Planctomycetales</taxon>
        <taxon>Planctomycetaceae</taxon>
        <taxon>Calycomorphotria</taxon>
    </lineage>
</organism>
<name>A0A517TCH0_9PLAN</name>
<gene>
    <name evidence="2" type="ORF">V22_33300</name>
</gene>
<evidence type="ECO:0000256" key="1">
    <source>
        <dbReference type="SAM" id="SignalP"/>
    </source>
</evidence>
<evidence type="ECO:0000313" key="3">
    <source>
        <dbReference type="Proteomes" id="UP000319976"/>
    </source>
</evidence>
<proteinExistence type="predicted"/>
<dbReference type="RefSeq" id="WP_145264866.1">
    <property type="nucleotide sequence ID" value="NZ_CP036316.1"/>
</dbReference>